<keyword evidence="5" id="KW-0999">Mitochondrion inner membrane</keyword>
<dbReference type="GO" id="GO:0005743">
    <property type="term" value="C:mitochondrial inner membrane"/>
    <property type="evidence" value="ECO:0007669"/>
    <property type="project" value="UniProtKB-SubCell"/>
</dbReference>
<dbReference type="PANTHER" id="PTHR12022">
    <property type="entry name" value="UBIQUINOL-CYTOCHROME C REDUCTASE COMPLEX 14 KD PROTEIN"/>
    <property type="match status" value="1"/>
</dbReference>
<comment type="subcellular location">
    <subcellularLocation>
        <location evidence="1">Mitochondrion inner membrane</location>
        <topology evidence="1">Peripheral membrane protein</topology>
        <orientation evidence="1">Matrix side</orientation>
    </subcellularLocation>
</comment>
<keyword evidence="6" id="KW-0249">Electron transport</keyword>
<keyword evidence="4" id="KW-0679">Respiratory chain</keyword>
<keyword evidence="8" id="KW-0472">Membrane</keyword>
<dbReference type="STRING" id="5217.A0A4Q1BJN0"/>
<keyword evidence="3" id="KW-0813">Transport</keyword>
<dbReference type="Proteomes" id="UP000289152">
    <property type="component" value="Unassembled WGS sequence"/>
</dbReference>
<name>A0A4Q1BJN0_TREME</name>
<dbReference type="SUPFAM" id="SSF81524">
    <property type="entry name" value="14 kDa protein of cytochrome bc1 complex (Ubiquinol-cytochrome c reductase)"/>
    <property type="match status" value="1"/>
</dbReference>
<dbReference type="FunCoup" id="A0A4Q1BJN0">
    <property type="interactions" value="87"/>
</dbReference>
<dbReference type="GO" id="GO:0045275">
    <property type="term" value="C:respiratory chain complex III"/>
    <property type="evidence" value="ECO:0007669"/>
    <property type="project" value="InterPro"/>
</dbReference>
<dbReference type="InterPro" id="IPR036544">
    <property type="entry name" value="QCR7_sf"/>
</dbReference>
<organism evidence="10 11">
    <name type="scientific">Tremella mesenterica</name>
    <name type="common">Jelly fungus</name>
    <dbReference type="NCBI Taxonomy" id="5217"/>
    <lineage>
        <taxon>Eukaryota</taxon>
        <taxon>Fungi</taxon>
        <taxon>Dikarya</taxon>
        <taxon>Basidiomycota</taxon>
        <taxon>Agaricomycotina</taxon>
        <taxon>Tremellomycetes</taxon>
        <taxon>Tremellales</taxon>
        <taxon>Tremellaceae</taxon>
        <taxon>Tremella</taxon>
    </lineage>
</organism>
<comment type="similarity">
    <text evidence="2">Belongs to the UQCRB/QCR7 family.</text>
</comment>
<evidence type="ECO:0000313" key="11">
    <source>
        <dbReference type="Proteomes" id="UP000289152"/>
    </source>
</evidence>
<dbReference type="Gene3D" id="1.10.1090.10">
    <property type="entry name" value="Cytochrome b-c1 complex subunit 7"/>
    <property type="match status" value="1"/>
</dbReference>
<dbReference type="PANTHER" id="PTHR12022:SF0">
    <property type="entry name" value="CYTOCHROME B-C1 COMPLEX SUBUNIT 7"/>
    <property type="match status" value="1"/>
</dbReference>
<evidence type="ECO:0000256" key="4">
    <source>
        <dbReference type="ARBA" id="ARBA00022660"/>
    </source>
</evidence>
<protein>
    <recommendedName>
        <fullName evidence="9">Complex III subunit 7</fullName>
    </recommendedName>
</protein>
<dbReference type="OrthoDB" id="425749at2759"/>
<keyword evidence="7" id="KW-0496">Mitochondrion</keyword>
<sequence>MLIGGPLGWSLAPLLKQHIPSVYNALKPIASIYANAAGHRKMGLRYDDLIIEEREDVQKAINRLPTRESYDRVFRMRRGILQSAAHKHLSKEEWVKPEEDVRYLAPIVEQVAKEDAERAMWDSMAVERKK</sequence>
<dbReference type="AlphaFoldDB" id="A0A4Q1BJN0"/>
<evidence type="ECO:0000256" key="7">
    <source>
        <dbReference type="ARBA" id="ARBA00023128"/>
    </source>
</evidence>
<evidence type="ECO:0000313" key="10">
    <source>
        <dbReference type="EMBL" id="RXK37856.1"/>
    </source>
</evidence>
<dbReference type="VEuPathDB" id="FungiDB:TREMEDRAFT_35809"/>
<dbReference type="InParanoid" id="A0A4Q1BJN0"/>
<dbReference type="FunFam" id="1.10.1090.10:FF:000001">
    <property type="entry name" value="Cytochrome b-c1 complex subunit 7"/>
    <property type="match status" value="1"/>
</dbReference>
<dbReference type="GO" id="GO:0006122">
    <property type="term" value="P:mitochondrial electron transport, ubiquinol to cytochrome c"/>
    <property type="evidence" value="ECO:0007669"/>
    <property type="project" value="InterPro"/>
</dbReference>
<evidence type="ECO:0000256" key="2">
    <source>
        <dbReference type="ARBA" id="ARBA00008554"/>
    </source>
</evidence>
<keyword evidence="11" id="KW-1185">Reference proteome</keyword>
<evidence type="ECO:0000256" key="5">
    <source>
        <dbReference type="ARBA" id="ARBA00022792"/>
    </source>
</evidence>
<gene>
    <name evidence="10" type="ORF">M231_04854</name>
</gene>
<dbReference type="InterPro" id="IPR003197">
    <property type="entry name" value="QCR7"/>
</dbReference>
<dbReference type="EMBL" id="SDIL01000058">
    <property type="protein sequence ID" value="RXK37856.1"/>
    <property type="molecule type" value="Genomic_DNA"/>
</dbReference>
<reference evidence="10 11" key="1">
    <citation type="submission" date="2016-06" db="EMBL/GenBank/DDBJ databases">
        <title>Evolution of pathogenesis and genome organization in the Tremellales.</title>
        <authorList>
            <person name="Cuomo C."/>
            <person name="Litvintseva A."/>
            <person name="Heitman J."/>
            <person name="Chen Y."/>
            <person name="Sun S."/>
            <person name="Springer D."/>
            <person name="Dromer F."/>
            <person name="Young S."/>
            <person name="Zeng Q."/>
            <person name="Chapman S."/>
            <person name="Gujja S."/>
            <person name="Saif S."/>
            <person name="Birren B."/>
        </authorList>
    </citation>
    <scope>NUCLEOTIDE SEQUENCE [LARGE SCALE GENOMIC DNA]</scope>
    <source>
        <strain evidence="10 11">ATCC 28783</strain>
    </source>
</reference>
<evidence type="ECO:0000256" key="8">
    <source>
        <dbReference type="ARBA" id="ARBA00023136"/>
    </source>
</evidence>
<evidence type="ECO:0000256" key="6">
    <source>
        <dbReference type="ARBA" id="ARBA00022982"/>
    </source>
</evidence>
<evidence type="ECO:0000256" key="1">
    <source>
        <dbReference type="ARBA" id="ARBA00004443"/>
    </source>
</evidence>
<evidence type="ECO:0000256" key="9">
    <source>
        <dbReference type="ARBA" id="ARBA00031684"/>
    </source>
</evidence>
<dbReference type="Pfam" id="PF02271">
    <property type="entry name" value="UCR_14kD"/>
    <property type="match status" value="1"/>
</dbReference>
<accession>A0A4Q1BJN0</accession>
<evidence type="ECO:0000256" key="3">
    <source>
        <dbReference type="ARBA" id="ARBA00022448"/>
    </source>
</evidence>
<comment type="caution">
    <text evidence="10">The sequence shown here is derived from an EMBL/GenBank/DDBJ whole genome shotgun (WGS) entry which is preliminary data.</text>
</comment>
<proteinExistence type="inferred from homology"/>